<dbReference type="Proteomes" id="UP001165395">
    <property type="component" value="Unassembled WGS sequence"/>
</dbReference>
<sequence length="126" mass="12089">MSNGINFSGKQVADLKAVINAGPTESVKAPLPSVASRGGVPAQTGVAGGGSGNSTQGEGNAGTNTNGSSTGGSSSGSGGTVTGGSVSHETRTFTSTDGVFTFNLDVVTAIHLQNSDGTTVDIAVSS</sequence>
<name>A0ABS8D850_9NEIS</name>
<dbReference type="EMBL" id="JAJBZT010000006">
    <property type="protein sequence ID" value="MCB6184302.1"/>
    <property type="molecule type" value="Genomic_DNA"/>
</dbReference>
<comment type="caution">
    <text evidence="2">The sequence shown here is derived from an EMBL/GenBank/DDBJ whole genome shotgun (WGS) entry which is preliminary data.</text>
</comment>
<gene>
    <name evidence="2" type="ORF">LIN78_12175</name>
</gene>
<accession>A0ABS8D850</accession>
<evidence type="ECO:0000313" key="3">
    <source>
        <dbReference type="Proteomes" id="UP001165395"/>
    </source>
</evidence>
<keyword evidence="3" id="KW-1185">Reference proteome</keyword>
<evidence type="ECO:0000256" key="1">
    <source>
        <dbReference type="SAM" id="MobiDB-lite"/>
    </source>
</evidence>
<evidence type="ECO:0000313" key="2">
    <source>
        <dbReference type="EMBL" id="MCB6184302.1"/>
    </source>
</evidence>
<feature type="region of interest" description="Disordered" evidence="1">
    <location>
        <begin position="24"/>
        <end position="94"/>
    </location>
</feature>
<dbReference type="RefSeq" id="WP_227181113.1">
    <property type="nucleotide sequence ID" value="NZ_JAJBZT010000006.1"/>
</dbReference>
<feature type="compositionally biased region" description="Low complexity" evidence="1">
    <location>
        <begin position="53"/>
        <end position="68"/>
    </location>
</feature>
<organism evidence="2 3">
    <name type="scientific">Leeia speluncae</name>
    <dbReference type="NCBI Taxonomy" id="2884804"/>
    <lineage>
        <taxon>Bacteria</taxon>
        <taxon>Pseudomonadati</taxon>
        <taxon>Pseudomonadota</taxon>
        <taxon>Betaproteobacteria</taxon>
        <taxon>Neisseriales</taxon>
        <taxon>Leeiaceae</taxon>
        <taxon>Leeia</taxon>
    </lineage>
</organism>
<reference evidence="2" key="1">
    <citation type="submission" date="2021-10" db="EMBL/GenBank/DDBJ databases">
        <title>The complete genome sequence of Leeia sp. TBRC 13508.</title>
        <authorList>
            <person name="Charoenyingcharoen P."/>
            <person name="Yukphan P."/>
        </authorList>
    </citation>
    <scope>NUCLEOTIDE SEQUENCE</scope>
    <source>
        <strain evidence="2">TBRC 13508</strain>
    </source>
</reference>
<proteinExistence type="predicted"/>
<feature type="compositionally biased region" description="Gly residues" evidence="1">
    <location>
        <begin position="69"/>
        <end position="82"/>
    </location>
</feature>
<protein>
    <submittedName>
        <fullName evidence="2">Uncharacterized protein</fullName>
    </submittedName>
</protein>